<keyword evidence="1" id="KW-0812">Transmembrane</keyword>
<dbReference type="Pfam" id="PF05137">
    <property type="entry name" value="PilN"/>
    <property type="match status" value="1"/>
</dbReference>
<dbReference type="AlphaFoldDB" id="G9EQ74"/>
<dbReference type="EMBL" id="JH413828">
    <property type="protein sequence ID" value="EHL30649.1"/>
    <property type="molecule type" value="Genomic_DNA"/>
</dbReference>
<sequence>MQQSVNFLKTLPKSTSRLSPFIMGLAILGTLVVLALISMIAGLNHYQAYKSLDEAHKNLIIAQQAYDKIAKDYPLLASDIPFVNRVKDLEDKFQAKKAELDSLQHLINRRGFSEYLRDLAQKTPNTLWLNQIQINHDSGSVTLNGYSTRPDAVPEFMSSLLDTDAFKQEAFNLFFVKTIKNHPYLKFSIATKDLGSAEENIIEQTAPATKKPKE</sequence>
<organism evidence="2 3">
    <name type="scientific">Legionella drancourtii LLAP12</name>
    <dbReference type="NCBI Taxonomy" id="658187"/>
    <lineage>
        <taxon>Bacteria</taxon>
        <taxon>Pseudomonadati</taxon>
        <taxon>Pseudomonadota</taxon>
        <taxon>Gammaproteobacteria</taxon>
        <taxon>Legionellales</taxon>
        <taxon>Legionellaceae</taxon>
        <taxon>Legionella</taxon>
    </lineage>
</organism>
<proteinExistence type="predicted"/>
<accession>G9EQ74</accession>
<keyword evidence="3" id="KW-1185">Reference proteome</keyword>
<reference evidence="2 3" key="1">
    <citation type="journal article" date="2011" name="BMC Genomics">
        <title>Insight into cross-talk between intra-amoebal pathogens.</title>
        <authorList>
            <person name="Gimenez G."/>
            <person name="Bertelli C."/>
            <person name="Moliner C."/>
            <person name="Robert C."/>
            <person name="Raoult D."/>
            <person name="Fournier P.E."/>
            <person name="Greub G."/>
        </authorList>
    </citation>
    <scope>NUCLEOTIDE SEQUENCE [LARGE SCALE GENOMIC DNA]</scope>
    <source>
        <strain evidence="2 3">LLAP12</strain>
    </source>
</reference>
<dbReference type="OrthoDB" id="5637109at2"/>
<keyword evidence="1" id="KW-0472">Membrane</keyword>
<dbReference type="InterPro" id="IPR007813">
    <property type="entry name" value="PilN"/>
</dbReference>
<protein>
    <submittedName>
        <fullName evidence="2">Uncharacterized protein</fullName>
    </submittedName>
</protein>
<evidence type="ECO:0000256" key="1">
    <source>
        <dbReference type="SAM" id="Phobius"/>
    </source>
</evidence>
<dbReference type="InParanoid" id="G9EQ74"/>
<dbReference type="eggNOG" id="ENOG5031UFN">
    <property type="taxonomic scope" value="Bacteria"/>
</dbReference>
<evidence type="ECO:0000313" key="3">
    <source>
        <dbReference type="Proteomes" id="UP000002770"/>
    </source>
</evidence>
<dbReference type="HOGENOM" id="CLU_1287514_0_0_6"/>
<dbReference type="Proteomes" id="UP000002770">
    <property type="component" value="Unassembled WGS sequence"/>
</dbReference>
<feature type="transmembrane region" description="Helical" evidence="1">
    <location>
        <begin position="21"/>
        <end position="43"/>
    </location>
</feature>
<gene>
    <name evidence="2" type="ORF">LDG_7420</name>
</gene>
<keyword evidence="1" id="KW-1133">Transmembrane helix</keyword>
<name>G9EQ74_9GAMM</name>
<dbReference type="STRING" id="658187.LDG_7420"/>
<dbReference type="RefSeq" id="WP_006871329.1">
    <property type="nucleotide sequence ID" value="NZ_JH413828.1"/>
</dbReference>
<evidence type="ECO:0000313" key="2">
    <source>
        <dbReference type="EMBL" id="EHL30649.1"/>
    </source>
</evidence>